<dbReference type="EMBL" id="BMAO01016107">
    <property type="protein sequence ID" value="GFR06286.1"/>
    <property type="molecule type" value="Genomic_DNA"/>
</dbReference>
<name>A0A8X6GK34_TRICU</name>
<dbReference type="AlphaFoldDB" id="A0A8X6GK34"/>
<gene>
    <name evidence="2" type="primary">K02A2.6_36</name>
    <name evidence="2" type="ORF">TNCT_369701</name>
</gene>
<accession>A0A8X6GK34</accession>
<feature type="region of interest" description="Disordered" evidence="1">
    <location>
        <begin position="87"/>
        <end position="118"/>
    </location>
</feature>
<evidence type="ECO:0000256" key="1">
    <source>
        <dbReference type="SAM" id="MobiDB-lite"/>
    </source>
</evidence>
<dbReference type="OrthoDB" id="6431001at2759"/>
<keyword evidence="3" id="KW-1185">Reference proteome</keyword>
<protein>
    <submittedName>
        <fullName evidence="2">Uncharacterized protein K02A2.6</fullName>
    </submittedName>
</protein>
<evidence type="ECO:0000313" key="2">
    <source>
        <dbReference type="EMBL" id="GFR06286.1"/>
    </source>
</evidence>
<organism evidence="2 3">
    <name type="scientific">Trichonephila clavata</name>
    <name type="common">Joro spider</name>
    <name type="synonym">Nephila clavata</name>
    <dbReference type="NCBI Taxonomy" id="2740835"/>
    <lineage>
        <taxon>Eukaryota</taxon>
        <taxon>Metazoa</taxon>
        <taxon>Ecdysozoa</taxon>
        <taxon>Arthropoda</taxon>
        <taxon>Chelicerata</taxon>
        <taxon>Arachnida</taxon>
        <taxon>Araneae</taxon>
        <taxon>Araneomorphae</taxon>
        <taxon>Entelegynae</taxon>
        <taxon>Araneoidea</taxon>
        <taxon>Nephilidae</taxon>
        <taxon>Trichonephila</taxon>
    </lineage>
</organism>
<reference evidence="2" key="1">
    <citation type="submission" date="2020-07" db="EMBL/GenBank/DDBJ databases">
        <title>Multicomponent nature underlies the extraordinary mechanical properties of spider dragline silk.</title>
        <authorList>
            <person name="Kono N."/>
            <person name="Nakamura H."/>
            <person name="Mori M."/>
            <person name="Yoshida Y."/>
            <person name="Ohtoshi R."/>
            <person name="Malay A.D."/>
            <person name="Moran D.A.P."/>
            <person name="Tomita M."/>
            <person name="Numata K."/>
            <person name="Arakawa K."/>
        </authorList>
    </citation>
    <scope>NUCLEOTIDE SEQUENCE</scope>
</reference>
<feature type="compositionally biased region" description="Basic and acidic residues" evidence="1">
    <location>
        <begin position="87"/>
        <end position="101"/>
    </location>
</feature>
<evidence type="ECO:0000313" key="3">
    <source>
        <dbReference type="Proteomes" id="UP000887116"/>
    </source>
</evidence>
<sequence>MDLSLHPMNFSDLRKAMELSTKLVHLSNLLDGVLHYIIDVQGTLVRRRVDQIRLVGDQVQGTIIPIIHQRFPSAGVRENNSDIQHAETAEDISKYPNKELDSSSVEGVPSTDVAVPDL</sequence>
<proteinExistence type="predicted"/>
<comment type="caution">
    <text evidence="2">The sequence shown here is derived from an EMBL/GenBank/DDBJ whole genome shotgun (WGS) entry which is preliminary data.</text>
</comment>
<dbReference type="Proteomes" id="UP000887116">
    <property type="component" value="Unassembled WGS sequence"/>
</dbReference>